<keyword evidence="4" id="KW-1185">Reference proteome</keyword>
<dbReference type="Pfam" id="PF13514">
    <property type="entry name" value="AAA_27"/>
    <property type="match status" value="1"/>
</dbReference>
<accession>A0ABQ1MHI8</accession>
<reference evidence="4" key="1">
    <citation type="journal article" date="2019" name="Int. J. Syst. Evol. Microbiol.">
        <title>The Global Catalogue of Microorganisms (GCM) 10K type strain sequencing project: providing services to taxonomists for standard genome sequencing and annotation.</title>
        <authorList>
            <consortium name="The Broad Institute Genomics Platform"/>
            <consortium name="The Broad Institute Genome Sequencing Center for Infectious Disease"/>
            <person name="Wu L."/>
            <person name="Ma J."/>
        </authorList>
    </citation>
    <scope>NUCLEOTIDE SEQUENCE [LARGE SCALE GENOMIC DNA]</scope>
    <source>
        <strain evidence="4">CCM 7132</strain>
    </source>
</reference>
<gene>
    <name evidence="3" type="ORF">GCM10007207_27830</name>
</gene>
<dbReference type="Proteomes" id="UP000637769">
    <property type="component" value="Unassembled WGS sequence"/>
</dbReference>
<feature type="coiled-coil region" evidence="1">
    <location>
        <begin position="182"/>
        <end position="260"/>
    </location>
</feature>
<evidence type="ECO:0000313" key="4">
    <source>
        <dbReference type="Proteomes" id="UP000637769"/>
    </source>
</evidence>
<dbReference type="Gene3D" id="3.40.50.300">
    <property type="entry name" value="P-loop containing nucleotide triphosphate hydrolases"/>
    <property type="match status" value="2"/>
</dbReference>
<dbReference type="InterPro" id="IPR027417">
    <property type="entry name" value="P-loop_NTPase"/>
</dbReference>
<keyword evidence="1" id="KW-0175">Coiled coil</keyword>
<evidence type="ECO:0000313" key="3">
    <source>
        <dbReference type="EMBL" id="GGC40891.1"/>
    </source>
</evidence>
<name>A0ABQ1MHI8_9PROT</name>
<dbReference type="SUPFAM" id="SSF52540">
    <property type="entry name" value="P-loop containing nucleoside triphosphate hydrolases"/>
    <property type="match status" value="1"/>
</dbReference>
<dbReference type="EMBL" id="BMCH01000009">
    <property type="protein sequence ID" value="GGC40891.1"/>
    <property type="molecule type" value="Genomic_DNA"/>
</dbReference>
<evidence type="ECO:0000256" key="1">
    <source>
        <dbReference type="SAM" id="Coils"/>
    </source>
</evidence>
<proteinExistence type="predicted"/>
<protein>
    <recommendedName>
        <fullName evidence="2">YhaN AAA domain-containing protein</fullName>
    </recommendedName>
</protein>
<dbReference type="PANTHER" id="PTHR41259:SF1">
    <property type="entry name" value="DOUBLE-STRAND BREAK REPAIR RAD50 ATPASE, PUTATIVE-RELATED"/>
    <property type="match status" value="1"/>
</dbReference>
<organism evidence="3 4">
    <name type="scientific">Asaia siamensis</name>
    <dbReference type="NCBI Taxonomy" id="110479"/>
    <lineage>
        <taxon>Bacteria</taxon>
        <taxon>Pseudomonadati</taxon>
        <taxon>Pseudomonadota</taxon>
        <taxon>Alphaproteobacteria</taxon>
        <taxon>Acetobacterales</taxon>
        <taxon>Acetobacteraceae</taxon>
        <taxon>Asaia</taxon>
    </lineage>
</organism>
<dbReference type="RefSeq" id="WP_188427438.1">
    <property type="nucleotide sequence ID" value="NZ_BMCH01000009.1"/>
</dbReference>
<dbReference type="InterPro" id="IPR038734">
    <property type="entry name" value="YhaN_AAA"/>
</dbReference>
<sequence>MRFGSLDLIRYGSFSDRHYNFAHSPADLHVLHGANEAGKSTMLAAIGDLLFGFPNLKSQDWLFDAPLLRVGASLEQGDTRLDVVRKRGRAQTLLAPDDTTPLDENALLRWLGGVDRTAFERMWSLDHQRLRAGGDAMARFEGDLGQQLLAAGFGLENVQNVLESLDAQASAIWKKGGRGTQLNELKKEFDAARSQLSTAESARSTWTSLTNEASALENDRLSLEQRITALRQERSRLERLKRLRSALTRLDALNDALNATPAPLLTLQEHESFERLLRNWTEALQKRADLQHAHDGLVETRAGCQPDLVLLAQAEKVRDFKSRFEALGPERLDREEETSLSQFEAALQAQGHTGTAEEILSRLPQESLLERLRPLAKARDALTLRETEWHRNHEAAQERLARAEATRGTARASDLRPLQIAVQQAEALGDIDSTVTALGRACHEAEARMTQSLRDLLPWKGTPEALGMMALPEPGFLERQKEIWRERQKAVVSATEAAQALGDTRDRLLLDKAQLEQRDIISHAALSQERVRRDTLFDALMTAPHDVDKRADYLASRLTADQLADRRFDDAEESAKLTQIEQALERCILELAQADSRRDTLLQTEQEASRSWQDEVEKRGLPILPPDRLTGWLELRHKALEAQARHQAAQADHDAACTRRAAMLTTLHGLLPDLKTRDTLADSLIEVRMHLRDREKEAQRLAERETECDLARREALSEQRKGEALVAERQALLARWAETLPGTEPWPSEKVETLEDARRKVSTLLVRRAALTARKADSAALEEAFRHFMVGLGRGEALALATAGAAMASLHEALLKAQLDKAQADLQDTRIREHADACALADTRLDALRATFTPFMQKLGATEIETIRPVLDAEMRHYRDQEERTQLERQIIDHSDGLDLAQLQEQAKDTDPALTETRLGAVESEQAELERQRDAAFSRGGEIRALLRDIEKDEAALSAAFDIESCRAKMARAAEEWATSRIQSLVLTHVARRQRLENTNPLLKAAETIFGSLTCGRYQKLVISEDGRTPELAGMLQDEKMVRPSAMSEGTRDQLYLSLRLAALEQARARGVTLPFIADDLFITFDENRAEAGFATLARIAQHQQILFLTHHAHLAEMATPFGATRHSV</sequence>
<evidence type="ECO:0000259" key="2">
    <source>
        <dbReference type="Pfam" id="PF13514"/>
    </source>
</evidence>
<dbReference type="PANTHER" id="PTHR41259">
    <property type="entry name" value="DOUBLE-STRAND BREAK REPAIR RAD50 ATPASE, PUTATIVE-RELATED"/>
    <property type="match status" value="1"/>
</dbReference>
<feature type="domain" description="YhaN AAA" evidence="2">
    <location>
        <begin position="1"/>
        <end position="206"/>
    </location>
</feature>
<comment type="caution">
    <text evidence="3">The sequence shown here is derived from an EMBL/GenBank/DDBJ whole genome shotgun (WGS) entry which is preliminary data.</text>
</comment>